<feature type="domain" description="Borealin C-terminal" evidence="12">
    <location>
        <begin position="188"/>
        <end position="243"/>
    </location>
</feature>
<sequence length="404" mass="44377">MQKASIRRYTAEEKQQLLANLDIEVAHRTRQFEAWLTDTLANFRTRQEGQILRIPHLVRGITMAELADKYDGDIQGCLRDLRKEKIGVDTAPIDRGAMKRKWVTSQETDADGRPTSPSKARAAKNPRIMAATPQKKPPFATGSRLPKTPGTARTMRRIPSAAPSPSPHKGLRPPILMPHSRPPSRPVSPAKPSTSTTAHSRSVRPPSTAIFNPAIPKTLPYPPRWPRKDESMLSINGSPLANPFELGLTWLADGPPLREVDEENKGFRPVSKTQSRSNSNIVIRRDPSHISLITSSTSHTTNGTHSRTDSQSDLAPSSSYTASHSRPNSRNDKSLSYFPSSSSGGFSARVAVPTKDGHLLEFDPLQTSPSALDKLEGITDSAKKQAKDDMSKLMKAAVAKWNIT</sequence>
<dbReference type="GO" id="GO:0000775">
    <property type="term" value="C:chromosome, centromeric region"/>
    <property type="evidence" value="ECO:0007669"/>
    <property type="project" value="UniProtKB-SubCell"/>
</dbReference>
<feature type="region of interest" description="Disordered" evidence="10">
    <location>
        <begin position="260"/>
        <end position="345"/>
    </location>
</feature>
<evidence type="ECO:0000313" key="13">
    <source>
        <dbReference type="EMBL" id="ETW81746.1"/>
    </source>
</evidence>
<dbReference type="InParanoid" id="W4K9J6"/>
<dbReference type="GeneID" id="20674732"/>
<accession>W4K9J6</accession>
<evidence type="ECO:0000256" key="5">
    <source>
        <dbReference type="ARBA" id="ARBA00022618"/>
    </source>
</evidence>
<organism evidence="13 14">
    <name type="scientific">Heterobasidion irregulare (strain TC 32-1)</name>
    <dbReference type="NCBI Taxonomy" id="747525"/>
    <lineage>
        <taxon>Eukaryota</taxon>
        <taxon>Fungi</taxon>
        <taxon>Dikarya</taxon>
        <taxon>Basidiomycota</taxon>
        <taxon>Agaricomycotina</taxon>
        <taxon>Agaricomycetes</taxon>
        <taxon>Russulales</taxon>
        <taxon>Bondarzewiaceae</taxon>
        <taxon>Heterobasidion</taxon>
        <taxon>Heterobasidion annosum species complex</taxon>
    </lineage>
</organism>
<keyword evidence="7" id="KW-0539">Nucleus</keyword>
<dbReference type="Proteomes" id="UP000030671">
    <property type="component" value="Unassembled WGS sequence"/>
</dbReference>
<feature type="compositionally biased region" description="Polar residues" evidence="10">
    <location>
        <begin position="271"/>
        <end position="281"/>
    </location>
</feature>
<evidence type="ECO:0000256" key="4">
    <source>
        <dbReference type="ARBA" id="ARBA00022454"/>
    </source>
</evidence>
<dbReference type="GO" id="GO:0000070">
    <property type="term" value="P:mitotic sister chromatid segregation"/>
    <property type="evidence" value="ECO:0007669"/>
    <property type="project" value="TreeGrafter"/>
</dbReference>
<dbReference type="PANTHER" id="PTHR16040">
    <property type="entry name" value="AUSTRALIN, ISOFORM A-RELATED"/>
    <property type="match status" value="1"/>
</dbReference>
<dbReference type="InterPro" id="IPR018867">
    <property type="entry name" value="Cell_div_borealin"/>
</dbReference>
<comment type="subcellular location">
    <subcellularLocation>
        <location evidence="2">Chromosome</location>
        <location evidence="2">Centromere</location>
    </subcellularLocation>
    <subcellularLocation>
        <location evidence="1">Nucleus</location>
    </subcellularLocation>
</comment>
<dbReference type="GO" id="GO:0051233">
    <property type="term" value="C:spindle midzone"/>
    <property type="evidence" value="ECO:0007669"/>
    <property type="project" value="TreeGrafter"/>
</dbReference>
<feature type="compositionally biased region" description="Low complexity" evidence="10">
    <location>
        <begin position="334"/>
        <end position="345"/>
    </location>
</feature>
<feature type="region of interest" description="Disordered" evidence="10">
    <location>
        <begin position="100"/>
        <end position="223"/>
    </location>
</feature>
<evidence type="ECO:0000256" key="9">
    <source>
        <dbReference type="ARBA" id="ARBA00023328"/>
    </source>
</evidence>
<reference evidence="13 14" key="1">
    <citation type="journal article" date="2012" name="New Phytol.">
        <title>Insight into trade-off between wood decay and parasitism from the genome of a fungal forest pathogen.</title>
        <authorList>
            <person name="Olson A."/>
            <person name="Aerts A."/>
            <person name="Asiegbu F."/>
            <person name="Belbahri L."/>
            <person name="Bouzid O."/>
            <person name="Broberg A."/>
            <person name="Canback B."/>
            <person name="Coutinho P.M."/>
            <person name="Cullen D."/>
            <person name="Dalman K."/>
            <person name="Deflorio G."/>
            <person name="van Diepen L.T."/>
            <person name="Dunand C."/>
            <person name="Duplessis S."/>
            <person name="Durling M."/>
            <person name="Gonthier P."/>
            <person name="Grimwood J."/>
            <person name="Fossdal C.G."/>
            <person name="Hansson D."/>
            <person name="Henrissat B."/>
            <person name="Hietala A."/>
            <person name="Himmelstrand K."/>
            <person name="Hoffmeister D."/>
            <person name="Hogberg N."/>
            <person name="James T.Y."/>
            <person name="Karlsson M."/>
            <person name="Kohler A."/>
            <person name="Kues U."/>
            <person name="Lee Y.H."/>
            <person name="Lin Y.C."/>
            <person name="Lind M."/>
            <person name="Lindquist E."/>
            <person name="Lombard V."/>
            <person name="Lucas S."/>
            <person name="Lunden K."/>
            <person name="Morin E."/>
            <person name="Murat C."/>
            <person name="Park J."/>
            <person name="Raffaello T."/>
            <person name="Rouze P."/>
            <person name="Salamov A."/>
            <person name="Schmutz J."/>
            <person name="Solheim H."/>
            <person name="Stahlberg J."/>
            <person name="Velez H."/>
            <person name="de Vries R.P."/>
            <person name="Wiebenga A."/>
            <person name="Woodward S."/>
            <person name="Yakovlev I."/>
            <person name="Garbelotto M."/>
            <person name="Martin F."/>
            <person name="Grigoriev I.V."/>
            <person name="Stenlid J."/>
        </authorList>
    </citation>
    <scope>NUCLEOTIDE SEQUENCE [LARGE SCALE GENOMIC DNA]</scope>
    <source>
        <strain evidence="13 14">TC 32-1</strain>
    </source>
</reference>
<evidence type="ECO:0000256" key="3">
    <source>
        <dbReference type="ARBA" id="ARBA00009914"/>
    </source>
</evidence>
<evidence type="ECO:0000256" key="2">
    <source>
        <dbReference type="ARBA" id="ARBA00004584"/>
    </source>
</evidence>
<dbReference type="Pfam" id="PF10444">
    <property type="entry name" value="Nbl1_Borealin_N"/>
    <property type="match status" value="1"/>
</dbReference>
<keyword evidence="14" id="KW-1185">Reference proteome</keyword>
<keyword evidence="8" id="KW-0131">Cell cycle</keyword>
<keyword evidence="6" id="KW-0498">Mitosis</keyword>
<gene>
    <name evidence="13" type="ORF">HETIRDRAFT_434205</name>
</gene>
<dbReference type="GO" id="GO:0051301">
    <property type="term" value="P:cell division"/>
    <property type="evidence" value="ECO:0007669"/>
    <property type="project" value="UniProtKB-KW"/>
</dbReference>
<keyword evidence="5" id="KW-0132">Cell division</keyword>
<dbReference type="InterPro" id="IPR046466">
    <property type="entry name" value="Borealin_C"/>
</dbReference>
<keyword evidence="4" id="KW-0158">Chromosome</keyword>
<dbReference type="KEGG" id="hir:HETIRDRAFT_434205"/>
<dbReference type="AlphaFoldDB" id="W4K9J6"/>
<comment type="similarity">
    <text evidence="3">Belongs to the borealin family.</text>
</comment>
<evidence type="ECO:0000256" key="10">
    <source>
        <dbReference type="SAM" id="MobiDB-lite"/>
    </source>
</evidence>
<feature type="domain" description="Borealin N-terminal" evidence="11">
    <location>
        <begin position="13"/>
        <end position="69"/>
    </location>
</feature>
<feature type="compositionally biased region" description="Polar residues" evidence="10">
    <location>
        <begin position="309"/>
        <end position="328"/>
    </location>
</feature>
<dbReference type="GO" id="GO:0005634">
    <property type="term" value="C:nucleus"/>
    <property type="evidence" value="ECO:0007669"/>
    <property type="project" value="UniProtKB-SubCell"/>
</dbReference>
<dbReference type="PANTHER" id="PTHR16040:SF7">
    <property type="entry name" value="AUSTRALIN, ISOFORM A-RELATED"/>
    <property type="match status" value="1"/>
</dbReference>
<keyword evidence="9" id="KW-0137">Centromere</keyword>
<dbReference type="OrthoDB" id="2392550at2759"/>
<dbReference type="HOGENOM" id="CLU_041191_0_0_1"/>
<name>W4K9J6_HETIT</name>
<dbReference type="eggNOG" id="ENOG502S9QE">
    <property type="taxonomic scope" value="Eukaryota"/>
</dbReference>
<dbReference type="InterPro" id="IPR018851">
    <property type="entry name" value="Borealin_N"/>
</dbReference>
<evidence type="ECO:0000256" key="1">
    <source>
        <dbReference type="ARBA" id="ARBA00004123"/>
    </source>
</evidence>
<dbReference type="EMBL" id="KI925458">
    <property type="protein sequence ID" value="ETW81746.1"/>
    <property type="molecule type" value="Genomic_DNA"/>
</dbReference>
<evidence type="ECO:0000259" key="11">
    <source>
        <dbReference type="Pfam" id="PF10444"/>
    </source>
</evidence>
<dbReference type="RefSeq" id="XP_009546357.1">
    <property type="nucleotide sequence ID" value="XM_009548062.1"/>
</dbReference>
<dbReference type="Pfam" id="PF10512">
    <property type="entry name" value="Borealin"/>
    <property type="match status" value="1"/>
</dbReference>
<evidence type="ECO:0000256" key="8">
    <source>
        <dbReference type="ARBA" id="ARBA00023306"/>
    </source>
</evidence>
<evidence type="ECO:0000256" key="7">
    <source>
        <dbReference type="ARBA" id="ARBA00023242"/>
    </source>
</evidence>
<dbReference type="GO" id="GO:0032133">
    <property type="term" value="C:chromosome passenger complex"/>
    <property type="evidence" value="ECO:0007669"/>
    <property type="project" value="TreeGrafter"/>
</dbReference>
<evidence type="ECO:0000313" key="14">
    <source>
        <dbReference type="Proteomes" id="UP000030671"/>
    </source>
</evidence>
<proteinExistence type="inferred from homology"/>
<feature type="compositionally biased region" description="Low complexity" evidence="10">
    <location>
        <begin position="289"/>
        <end position="305"/>
    </location>
</feature>
<evidence type="ECO:0000259" key="12">
    <source>
        <dbReference type="Pfam" id="PF10512"/>
    </source>
</evidence>
<protein>
    <submittedName>
        <fullName evidence="13">Uncharacterized protein</fullName>
    </submittedName>
</protein>
<evidence type="ECO:0000256" key="6">
    <source>
        <dbReference type="ARBA" id="ARBA00022776"/>
    </source>
</evidence>